<comment type="caution">
    <text evidence="1">The sequence shown here is derived from an EMBL/GenBank/DDBJ whole genome shotgun (WGS) entry which is preliminary data.</text>
</comment>
<accession>X0ZQ33</accession>
<reference evidence="1" key="1">
    <citation type="journal article" date="2014" name="Front. Microbiol.">
        <title>High frequency of phylogenetically diverse reductive dehalogenase-homologous genes in deep subseafloor sedimentary metagenomes.</title>
        <authorList>
            <person name="Kawai M."/>
            <person name="Futagami T."/>
            <person name="Toyoda A."/>
            <person name="Takaki Y."/>
            <person name="Nishi S."/>
            <person name="Hori S."/>
            <person name="Arai W."/>
            <person name="Tsubouchi T."/>
            <person name="Morono Y."/>
            <person name="Uchiyama I."/>
            <person name="Ito T."/>
            <person name="Fujiyama A."/>
            <person name="Inagaki F."/>
            <person name="Takami H."/>
        </authorList>
    </citation>
    <scope>NUCLEOTIDE SEQUENCE</scope>
    <source>
        <strain evidence="1">Expedition CK06-06</strain>
    </source>
</reference>
<feature type="non-terminal residue" evidence="1">
    <location>
        <position position="1"/>
    </location>
</feature>
<protein>
    <submittedName>
        <fullName evidence="1">Uncharacterized protein</fullName>
    </submittedName>
</protein>
<organism evidence="1">
    <name type="scientific">marine sediment metagenome</name>
    <dbReference type="NCBI Taxonomy" id="412755"/>
    <lineage>
        <taxon>unclassified sequences</taxon>
        <taxon>metagenomes</taxon>
        <taxon>ecological metagenomes</taxon>
    </lineage>
</organism>
<dbReference type="EMBL" id="BART01001632">
    <property type="protein sequence ID" value="GAG71840.1"/>
    <property type="molecule type" value="Genomic_DNA"/>
</dbReference>
<dbReference type="AlphaFoldDB" id="X0ZQ33"/>
<proteinExistence type="predicted"/>
<sequence>WAALILRDLLFFNPFAYIAYYLIKTEQEKDSDKLVVKYSGKPSKEISKNILNVILKIRSISTSKPIYCII</sequence>
<name>X0ZQ33_9ZZZZ</name>
<gene>
    <name evidence="1" type="ORF">S01H4_05576</name>
</gene>
<evidence type="ECO:0000313" key="1">
    <source>
        <dbReference type="EMBL" id="GAG71840.1"/>
    </source>
</evidence>